<feature type="domain" description="Double zinc ribbon" evidence="2">
    <location>
        <begin position="15"/>
        <end position="74"/>
    </location>
</feature>
<proteinExistence type="predicted"/>
<gene>
    <name evidence="3" type="ORF">KCG44_13665</name>
</gene>
<dbReference type="Proteomes" id="UP000722336">
    <property type="component" value="Unassembled WGS sequence"/>
</dbReference>
<evidence type="ECO:0000259" key="2">
    <source>
        <dbReference type="Pfam" id="PF18912"/>
    </source>
</evidence>
<dbReference type="PANTHER" id="PTHR47505">
    <property type="entry name" value="DNA UTILIZATION PROTEIN YHGH"/>
    <property type="match status" value="1"/>
</dbReference>
<dbReference type="Pfam" id="PF18912">
    <property type="entry name" value="DZR_2"/>
    <property type="match status" value="1"/>
</dbReference>
<name>A0ABS6SHC3_9SPHN</name>
<evidence type="ECO:0000313" key="4">
    <source>
        <dbReference type="Proteomes" id="UP000722336"/>
    </source>
</evidence>
<reference evidence="3 4" key="1">
    <citation type="submission" date="2021-04" db="EMBL/GenBank/DDBJ databases">
        <authorList>
            <person name="Pira H."/>
            <person name="Risdian C."/>
            <person name="Wink J."/>
        </authorList>
    </citation>
    <scope>NUCLEOTIDE SEQUENCE [LARGE SCALE GENOMIC DNA]</scope>
    <source>
        <strain evidence="3 4">WHA3</strain>
    </source>
</reference>
<dbReference type="InterPro" id="IPR000836">
    <property type="entry name" value="PRTase_dom"/>
</dbReference>
<dbReference type="EMBL" id="JAGSPA010000005">
    <property type="protein sequence ID" value="MBV7257828.1"/>
    <property type="molecule type" value="Genomic_DNA"/>
</dbReference>
<evidence type="ECO:0000313" key="3">
    <source>
        <dbReference type="EMBL" id="MBV7257828.1"/>
    </source>
</evidence>
<organism evidence="3 4">
    <name type="scientific">Pacificimonas pallii</name>
    <dbReference type="NCBI Taxonomy" id="2827236"/>
    <lineage>
        <taxon>Bacteria</taxon>
        <taxon>Pseudomonadati</taxon>
        <taxon>Pseudomonadota</taxon>
        <taxon>Alphaproteobacteria</taxon>
        <taxon>Sphingomonadales</taxon>
        <taxon>Sphingosinicellaceae</taxon>
        <taxon>Pacificimonas</taxon>
    </lineage>
</organism>
<keyword evidence="4" id="KW-1185">Reference proteome</keyword>
<dbReference type="RefSeq" id="WP_218446674.1">
    <property type="nucleotide sequence ID" value="NZ_JAGSPA010000005.1"/>
</dbReference>
<dbReference type="PANTHER" id="PTHR47505:SF1">
    <property type="entry name" value="DNA UTILIZATION PROTEIN YHGH"/>
    <property type="match status" value="1"/>
</dbReference>
<dbReference type="InterPro" id="IPR051910">
    <property type="entry name" value="ComF/GntX_DNA_util-trans"/>
</dbReference>
<dbReference type="InterPro" id="IPR044005">
    <property type="entry name" value="DZR_2"/>
</dbReference>
<protein>
    <submittedName>
        <fullName evidence="3">ComF family protein</fullName>
    </submittedName>
</protein>
<feature type="domain" description="Phosphoribosyltransferase" evidence="1">
    <location>
        <begin position="136"/>
        <end position="235"/>
    </location>
</feature>
<dbReference type="CDD" id="cd06223">
    <property type="entry name" value="PRTases_typeI"/>
    <property type="match status" value="1"/>
</dbReference>
<sequence length="243" mass="25943">MQQLGSHMKRAAATVLDLILPPRCPGCREIVDSADRFCAECWETLGFITDPMCATCGLPFAGEFSDGVICGECAGATRPYDHARAAMRYEGAAVPVLLGLKHGGRTHLSRLIAEALQRHVRPDTDLIVPVPLDRARLAKRGYNQAGLIARALSRRSGVPLGIDTLIRTKPTRSTAGLSRAARFRAAQGAFAAPKRLRDGSRVILIDDVMTTGATAEAACRALRKAGAARIDVLVYARAALADA</sequence>
<dbReference type="Pfam" id="PF00156">
    <property type="entry name" value="Pribosyltran"/>
    <property type="match status" value="1"/>
</dbReference>
<accession>A0ABS6SHC3</accession>
<comment type="caution">
    <text evidence="3">The sequence shown here is derived from an EMBL/GenBank/DDBJ whole genome shotgun (WGS) entry which is preliminary data.</text>
</comment>
<evidence type="ECO:0000259" key="1">
    <source>
        <dbReference type="Pfam" id="PF00156"/>
    </source>
</evidence>